<gene>
    <name evidence="4" type="primary">Nup210_1</name>
    <name evidence="4" type="ORF">E2C01_006322</name>
</gene>
<name>A0A5B7CXV4_PORTR</name>
<dbReference type="Pfam" id="PF22967">
    <property type="entry name" value="Ig_NUP210_1st"/>
    <property type="match status" value="1"/>
</dbReference>
<organism evidence="4 5">
    <name type="scientific">Portunus trituberculatus</name>
    <name type="common">Swimming crab</name>
    <name type="synonym">Neptunus trituberculatus</name>
    <dbReference type="NCBI Taxonomy" id="210409"/>
    <lineage>
        <taxon>Eukaryota</taxon>
        <taxon>Metazoa</taxon>
        <taxon>Ecdysozoa</taxon>
        <taxon>Arthropoda</taxon>
        <taxon>Crustacea</taxon>
        <taxon>Multicrustacea</taxon>
        <taxon>Malacostraca</taxon>
        <taxon>Eumalacostraca</taxon>
        <taxon>Eucarida</taxon>
        <taxon>Decapoda</taxon>
        <taxon>Pleocyemata</taxon>
        <taxon>Brachyura</taxon>
        <taxon>Eubrachyura</taxon>
        <taxon>Portunoidea</taxon>
        <taxon>Portunidae</taxon>
        <taxon>Portuninae</taxon>
        <taxon>Portunus</taxon>
    </lineage>
</organism>
<feature type="chain" id="PRO_5022675010" evidence="1">
    <location>
        <begin position="24"/>
        <end position="177"/>
    </location>
</feature>
<dbReference type="AlphaFoldDB" id="A0A5B7CXV4"/>
<dbReference type="InterPro" id="IPR055097">
    <property type="entry name" value="Ig_NUP210_2nd"/>
</dbReference>
<dbReference type="Pfam" id="PF22969">
    <property type="entry name" value="Ig_NUP210_2nd"/>
    <property type="match status" value="1"/>
</dbReference>
<evidence type="ECO:0000259" key="2">
    <source>
        <dbReference type="Pfam" id="PF22967"/>
    </source>
</evidence>
<evidence type="ECO:0000313" key="5">
    <source>
        <dbReference type="Proteomes" id="UP000324222"/>
    </source>
</evidence>
<feature type="domain" description="NUP210 Ig-like" evidence="3">
    <location>
        <begin position="120"/>
        <end position="176"/>
    </location>
</feature>
<evidence type="ECO:0000259" key="3">
    <source>
        <dbReference type="Pfam" id="PF22969"/>
    </source>
</evidence>
<dbReference type="InterPro" id="IPR055096">
    <property type="entry name" value="Ig_NUP210_1st"/>
</dbReference>
<dbReference type="OrthoDB" id="361283at2759"/>
<feature type="domain" description="NUP210 Ig-like" evidence="2">
    <location>
        <begin position="24"/>
        <end position="111"/>
    </location>
</feature>
<feature type="signal peptide" evidence="1">
    <location>
        <begin position="1"/>
        <end position="23"/>
    </location>
</feature>
<dbReference type="PANTHER" id="PTHR23019">
    <property type="entry name" value="NUCLEAR PORE MEMBRANE GLYCOPROTEIN GP210-RELATED"/>
    <property type="match status" value="1"/>
</dbReference>
<evidence type="ECO:0000313" key="4">
    <source>
        <dbReference type="EMBL" id="MPC13584.1"/>
    </source>
</evidence>
<dbReference type="InterPro" id="IPR045197">
    <property type="entry name" value="NUP210-like"/>
</dbReference>
<reference evidence="4 5" key="1">
    <citation type="submission" date="2019-05" db="EMBL/GenBank/DDBJ databases">
        <title>Another draft genome of Portunus trituberculatus and its Hox gene families provides insights of decapod evolution.</title>
        <authorList>
            <person name="Jeong J.-H."/>
            <person name="Song I."/>
            <person name="Kim S."/>
            <person name="Choi T."/>
            <person name="Kim D."/>
            <person name="Ryu S."/>
            <person name="Kim W."/>
        </authorList>
    </citation>
    <scope>NUCLEOTIDE SEQUENCE [LARGE SCALE GENOMIC DNA]</scope>
    <source>
        <tissue evidence="4">Muscle</tissue>
    </source>
</reference>
<protein>
    <submittedName>
        <fullName evidence="4">Nuclear pore membrane glycoprotein 210</fullName>
    </submittedName>
</protein>
<accession>A0A5B7CXV4</accession>
<sequence length="177" mass="19594">MPLPRALHVPFLALVWCVVSLCASRLNVPRVLLPYNHHTPTNFTLKVYNGGCYKWECSRQEVALLAGVEEDGCANEVVVSAISRSPSRQTAIILAQDSGSGDVLRCDVLVDAIHNLEIITTTRELYEEEAPEAFEVQAYDSLGNQFSTLEGMEMIWELETLTGQESSAGPQSVLRWV</sequence>
<comment type="caution">
    <text evidence="4">The sequence shown here is derived from an EMBL/GenBank/DDBJ whole genome shotgun (WGS) entry which is preliminary data.</text>
</comment>
<dbReference type="PANTHER" id="PTHR23019:SF0">
    <property type="entry name" value="NUCLEAR PORE MEMBRANE GLYCOPROTEIN 210"/>
    <property type="match status" value="1"/>
</dbReference>
<dbReference type="EMBL" id="VSRR010000291">
    <property type="protein sequence ID" value="MPC13584.1"/>
    <property type="molecule type" value="Genomic_DNA"/>
</dbReference>
<keyword evidence="5" id="KW-1185">Reference proteome</keyword>
<keyword evidence="1" id="KW-0732">Signal</keyword>
<evidence type="ECO:0000256" key="1">
    <source>
        <dbReference type="SAM" id="SignalP"/>
    </source>
</evidence>
<proteinExistence type="predicted"/>
<dbReference type="Proteomes" id="UP000324222">
    <property type="component" value="Unassembled WGS sequence"/>
</dbReference>
<dbReference type="GO" id="GO:0005643">
    <property type="term" value="C:nuclear pore"/>
    <property type="evidence" value="ECO:0007669"/>
    <property type="project" value="TreeGrafter"/>
</dbReference>